<reference evidence="5 6" key="1">
    <citation type="submission" date="2018-05" db="EMBL/GenBank/DDBJ databases">
        <title>Evolution of GPA BGCs.</title>
        <authorList>
            <person name="Waglechner N."/>
            <person name="Wright G.D."/>
        </authorList>
    </citation>
    <scope>NUCLEOTIDE SEQUENCE [LARGE SCALE GENOMIC DNA]</scope>
    <source>
        <strain evidence="5 6">DSM 5908</strain>
    </source>
</reference>
<evidence type="ECO:0000256" key="1">
    <source>
        <dbReference type="ARBA" id="ARBA00001974"/>
    </source>
</evidence>
<dbReference type="InterPro" id="IPR036188">
    <property type="entry name" value="FAD/NAD-bd_sf"/>
</dbReference>
<comment type="cofactor">
    <cofactor evidence="1">
        <name>FAD</name>
        <dbReference type="ChEBI" id="CHEBI:57692"/>
    </cofactor>
</comment>
<keyword evidence="2" id="KW-0285">Flavoprotein</keyword>
<sequence length="561" mass="60299">MTSPHSAERRPAMREEHTEVLIAGAGPVGLSAALFLARQGIRPIVIEKRSTISQIPRATGVHSRTLELFRTVGLESAFRAVGLKFVNVGDMDVAEVRAGRATPLAMYGTPSIAALNEHSPLLEQHDVQYYDFTPCWPLWCGQDHYEPILLGDAREHGADIRFGTEVVSVTQDEDGVTAVVADRETGETSSIRAGYLIGADGARSTIRAATGIGERSNGIADYFVSIIFRADIDVSDKPPFTFLSLFNQEVPGLVLFIEPGRWMIGAIYYPDRGQSPADFTPERAVEVVRTVAGDPDLEVEIESINPWEARHMVADRYRSGRIFLAGDAAHCHPPAGGFGVNAGVQDVHNLAWKLAAVLKGWAGAKLLDSYEAERRPVGVVTADQAWLLFNTRARRLTDEERRQLSDFIVVATGYRYPSGAVHGGDPAASVLPEALAFDGSPGSMVPHGWFDHEGTEIATLDLLGGGFVFIAGSDASGWFDAAVRVAKESGVPLRVHRLGPAGDLVPRAGDGDRWAEQTGISRDGAVLVRPDGFVAWREAGPAIGDADAALSAVVRSLVGQP</sequence>
<dbReference type="PANTHER" id="PTHR43004">
    <property type="entry name" value="TRK SYSTEM POTASSIUM UPTAKE PROTEIN"/>
    <property type="match status" value="1"/>
</dbReference>
<keyword evidence="3" id="KW-0274">FAD</keyword>
<dbReference type="Gene3D" id="3.30.9.10">
    <property type="entry name" value="D-Amino Acid Oxidase, subunit A, domain 2"/>
    <property type="match status" value="1"/>
</dbReference>
<name>A0A428WWB3_AMYBA</name>
<dbReference type="Proteomes" id="UP000286716">
    <property type="component" value="Unassembled WGS sequence"/>
</dbReference>
<evidence type="ECO:0000256" key="3">
    <source>
        <dbReference type="ARBA" id="ARBA00022827"/>
    </source>
</evidence>
<dbReference type="PRINTS" id="PR00420">
    <property type="entry name" value="RNGMNOXGNASE"/>
</dbReference>
<dbReference type="SUPFAM" id="SSF51905">
    <property type="entry name" value="FAD/NAD(P)-binding domain"/>
    <property type="match status" value="1"/>
</dbReference>
<dbReference type="EMBL" id="QHHU01000010">
    <property type="protein sequence ID" value="RSM47372.1"/>
    <property type="molecule type" value="Genomic_DNA"/>
</dbReference>
<dbReference type="GO" id="GO:0071949">
    <property type="term" value="F:FAD binding"/>
    <property type="evidence" value="ECO:0007669"/>
    <property type="project" value="InterPro"/>
</dbReference>
<dbReference type="AlphaFoldDB" id="A0A428WWB3"/>
<accession>A0A428WWB3</accession>
<dbReference type="GO" id="GO:0016709">
    <property type="term" value="F:oxidoreductase activity, acting on paired donors, with incorporation or reduction of molecular oxygen, NAD(P)H as one donor, and incorporation of one atom of oxygen"/>
    <property type="evidence" value="ECO:0007669"/>
    <property type="project" value="UniProtKB-ARBA"/>
</dbReference>
<dbReference type="Pfam" id="PF01494">
    <property type="entry name" value="FAD_binding_3"/>
    <property type="match status" value="1"/>
</dbReference>
<feature type="domain" description="FAD-binding" evidence="4">
    <location>
        <begin position="18"/>
        <end position="381"/>
    </location>
</feature>
<dbReference type="PANTHER" id="PTHR43004:SF19">
    <property type="entry name" value="BINDING MONOOXYGENASE, PUTATIVE (JCVI)-RELATED"/>
    <property type="match status" value="1"/>
</dbReference>
<dbReference type="InterPro" id="IPR002938">
    <property type="entry name" value="FAD-bd"/>
</dbReference>
<keyword evidence="6" id="KW-1185">Reference proteome</keyword>
<evidence type="ECO:0000259" key="4">
    <source>
        <dbReference type="Pfam" id="PF01494"/>
    </source>
</evidence>
<dbReference type="OrthoDB" id="4246007at2"/>
<organism evidence="5 6">
    <name type="scientific">Amycolatopsis balhimycina DSM 5908</name>
    <dbReference type="NCBI Taxonomy" id="1081091"/>
    <lineage>
        <taxon>Bacteria</taxon>
        <taxon>Bacillati</taxon>
        <taxon>Actinomycetota</taxon>
        <taxon>Actinomycetes</taxon>
        <taxon>Pseudonocardiales</taxon>
        <taxon>Pseudonocardiaceae</taxon>
        <taxon>Amycolatopsis</taxon>
    </lineage>
</organism>
<dbReference type="InterPro" id="IPR050641">
    <property type="entry name" value="RIFMO-like"/>
</dbReference>
<dbReference type="Gene3D" id="3.50.50.60">
    <property type="entry name" value="FAD/NAD(P)-binding domain"/>
    <property type="match status" value="1"/>
</dbReference>
<evidence type="ECO:0000313" key="6">
    <source>
        <dbReference type="Proteomes" id="UP000286716"/>
    </source>
</evidence>
<dbReference type="Gene3D" id="3.40.30.120">
    <property type="match status" value="1"/>
</dbReference>
<evidence type="ECO:0000256" key="2">
    <source>
        <dbReference type="ARBA" id="ARBA00022630"/>
    </source>
</evidence>
<protein>
    <submittedName>
        <fullName evidence="5">FAD-dependent oxidoreductase</fullName>
    </submittedName>
</protein>
<proteinExistence type="predicted"/>
<evidence type="ECO:0000313" key="5">
    <source>
        <dbReference type="EMBL" id="RSM47372.1"/>
    </source>
</evidence>
<dbReference type="Pfam" id="PF21274">
    <property type="entry name" value="Rng_hyd_C"/>
    <property type="match status" value="1"/>
</dbReference>
<gene>
    <name evidence="5" type="ORF">DMA12_09100</name>
</gene>
<comment type="caution">
    <text evidence="5">The sequence shown here is derived from an EMBL/GenBank/DDBJ whole genome shotgun (WGS) entry which is preliminary data.</text>
</comment>